<dbReference type="GeneID" id="30997445"/>
<protein>
    <submittedName>
        <fullName evidence="1">Uncharacterized protein</fullName>
    </submittedName>
</protein>
<reference evidence="2" key="1">
    <citation type="submission" date="2016-05" db="EMBL/GenBank/DDBJ databases">
        <title>Comparative genomics of biotechnologically important yeasts.</title>
        <authorList>
            <consortium name="DOE Joint Genome Institute"/>
            <person name="Riley R."/>
            <person name="Haridas S."/>
            <person name="Wolfe K.H."/>
            <person name="Lopes M.R."/>
            <person name="Hittinger C.T."/>
            <person name="Goker M."/>
            <person name="Salamov A."/>
            <person name="Wisecaver J."/>
            <person name="Long T.M."/>
            <person name="Aerts A.L."/>
            <person name="Barry K."/>
            <person name="Choi C."/>
            <person name="Clum A."/>
            <person name="Coughlan A.Y."/>
            <person name="Deshpande S."/>
            <person name="Douglass A.P."/>
            <person name="Hanson S.J."/>
            <person name="Klenk H.-P."/>
            <person name="Labutti K."/>
            <person name="Lapidus A."/>
            <person name="Lindquist E."/>
            <person name="Lipzen A."/>
            <person name="Meier-Kolthoff J.P."/>
            <person name="Ohm R.A."/>
            <person name="Otillar R.P."/>
            <person name="Pangilinan J."/>
            <person name="Peng Y."/>
            <person name="Rokas A."/>
            <person name="Rosa C.A."/>
            <person name="Scheuner C."/>
            <person name="Sibirny A.A."/>
            <person name="Slot J.C."/>
            <person name="Stielow J.B."/>
            <person name="Sun H."/>
            <person name="Kurtzman C.P."/>
            <person name="Blackwell M."/>
            <person name="Grigoriev I.V."/>
            <person name="Jeffries T.W."/>
        </authorList>
    </citation>
    <scope>NUCLEOTIDE SEQUENCE [LARGE SCALE GENOMIC DNA]</scope>
    <source>
        <strain evidence="2">NRRL Y-1933</strain>
    </source>
</reference>
<evidence type="ECO:0000313" key="2">
    <source>
        <dbReference type="Proteomes" id="UP000095085"/>
    </source>
</evidence>
<dbReference type="EMBL" id="KV454538">
    <property type="protein sequence ID" value="ODV70312.1"/>
    <property type="molecule type" value="Genomic_DNA"/>
</dbReference>
<evidence type="ECO:0000313" key="1">
    <source>
        <dbReference type="EMBL" id="ODV70312.1"/>
    </source>
</evidence>
<proteinExistence type="predicted"/>
<keyword evidence="2" id="KW-1185">Reference proteome</keyword>
<gene>
    <name evidence="1" type="ORF">HYPBUDRAFT_180310</name>
</gene>
<organism evidence="1 2">
    <name type="scientific">Hyphopichia burtonii NRRL Y-1933</name>
    <dbReference type="NCBI Taxonomy" id="984485"/>
    <lineage>
        <taxon>Eukaryota</taxon>
        <taxon>Fungi</taxon>
        <taxon>Dikarya</taxon>
        <taxon>Ascomycota</taxon>
        <taxon>Saccharomycotina</taxon>
        <taxon>Pichiomycetes</taxon>
        <taxon>Debaryomycetaceae</taxon>
        <taxon>Hyphopichia</taxon>
    </lineage>
</organism>
<name>A0A1E4RSR6_9ASCO</name>
<accession>A0A1E4RSR6</accession>
<dbReference type="AlphaFoldDB" id="A0A1E4RSR6"/>
<sequence>MKRRARTKLLPDQALFIYSYKILSAHLALLAMGLNSPVNNMKNKWRYNPGSTKRHSKLTVSEWMGIPCKQANNRMTRFTLWRFGCGMTRPSDRGMVVQGN</sequence>
<dbReference type="RefSeq" id="XP_020079379.1">
    <property type="nucleotide sequence ID" value="XM_020222896.1"/>
</dbReference>
<dbReference type="Proteomes" id="UP000095085">
    <property type="component" value="Unassembled WGS sequence"/>
</dbReference>